<dbReference type="SUPFAM" id="SSF56112">
    <property type="entry name" value="Protein kinase-like (PK-like)"/>
    <property type="match status" value="1"/>
</dbReference>
<dbReference type="OrthoDB" id="40902at2759"/>
<dbReference type="RefSeq" id="XP_068351849.1">
    <property type="nucleotide sequence ID" value="XM_068494445.1"/>
</dbReference>
<dbReference type="PANTHER" id="PTHR24346">
    <property type="entry name" value="MAP/MICROTUBULE AFFINITY-REGULATING KINASE"/>
    <property type="match status" value="1"/>
</dbReference>
<evidence type="ECO:0000259" key="3">
    <source>
        <dbReference type="PROSITE" id="PS50011"/>
    </source>
</evidence>
<name>A0A1J4JHS3_9EUKA</name>
<keyword evidence="1" id="KW-0547">Nucleotide-binding</keyword>
<keyword evidence="5" id="KW-1185">Reference proteome</keyword>
<dbReference type="GO" id="GO:0035556">
    <property type="term" value="P:intracellular signal transduction"/>
    <property type="evidence" value="ECO:0007669"/>
    <property type="project" value="TreeGrafter"/>
</dbReference>
<dbReference type="AlphaFoldDB" id="A0A1J4JHS3"/>
<proteinExistence type="predicted"/>
<dbReference type="Proteomes" id="UP000179807">
    <property type="component" value="Unassembled WGS sequence"/>
</dbReference>
<dbReference type="GO" id="GO:0005737">
    <property type="term" value="C:cytoplasm"/>
    <property type="evidence" value="ECO:0007669"/>
    <property type="project" value="TreeGrafter"/>
</dbReference>
<evidence type="ECO:0000256" key="2">
    <source>
        <dbReference type="ARBA" id="ARBA00022840"/>
    </source>
</evidence>
<evidence type="ECO:0000256" key="1">
    <source>
        <dbReference type="ARBA" id="ARBA00022741"/>
    </source>
</evidence>
<dbReference type="InterPro" id="IPR011009">
    <property type="entry name" value="Kinase-like_dom_sf"/>
</dbReference>
<feature type="domain" description="Protein kinase" evidence="3">
    <location>
        <begin position="1"/>
        <end position="71"/>
    </location>
</feature>
<dbReference type="PROSITE" id="PS50011">
    <property type="entry name" value="PROTEIN_KINASE_DOM"/>
    <property type="match status" value="1"/>
</dbReference>
<dbReference type="GO" id="GO:0004674">
    <property type="term" value="F:protein serine/threonine kinase activity"/>
    <property type="evidence" value="ECO:0007669"/>
    <property type="project" value="TreeGrafter"/>
</dbReference>
<reference evidence="4" key="1">
    <citation type="submission" date="2016-10" db="EMBL/GenBank/DDBJ databases">
        <authorList>
            <person name="Benchimol M."/>
            <person name="Almeida L.G."/>
            <person name="Vasconcelos A.T."/>
            <person name="Perreira-Neves A."/>
            <person name="Rosa I.A."/>
            <person name="Tasca T."/>
            <person name="Bogo M.R."/>
            <person name="de Souza W."/>
        </authorList>
    </citation>
    <scope>NUCLEOTIDE SEQUENCE [LARGE SCALE GENOMIC DNA]</scope>
    <source>
        <strain evidence="4">K</strain>
    </source>
</reference>
<dbReference type="PANTHER" id="PTHR24346:SF30">
    <property type="entry name" value="MATERNAL EMBRYONIC LEUCINE ZIPPER KINASE"/>
    <property type="match status" value="1"/>
</dbReference>
<dbReference type="VEuPathDB" id="TrichDB:TRFO_08696"/>
<dbReference type="Pfam" id="PF00069">
    <property type="entry name" value="Pkinase"/>
    <property type="match status" value="1"/>
</dbReference>
<evidence type="ECO:0000313" key="4">
    <source>
        <dbReference type="EMBL" id="OHS98712.1"/>
    </source>
</evidence>
<dbReference type="GeneID" id="94829149"/>
<dbReference type="Gene3D" id="1.10.510.10">
    <property type="entry name" value="Transferase(Phosphotransferase) domain 1"/>
    <property type="match status" value="1"/>
</dbReference>
<gene>
    <name evidence="4" type="ORF">TRFO_08696</name>
</gene>
<accession>A0A1J4JHS3</accession>
<comment type="caution">
    <text evidence="4">The sequence shown here is derived from an EMBL/GenBank/DDBJ whole genome shotgun (WGS) entry which is preliminary data.</text>
</comment>
<sequence>MWSLGVLLYMLIKRKFPFKGETIPVLREKIKHKDPDYTDIEPSILPLLKGLLCKDPKNRFTSQQALNFPWVKTYIETSNLKIDIKIDNKNGITSNGNNILLNTIMTENFEEKILKREQMSAVTSEKPMKIRSSGSDIEFVTPVKQTVCEQLLATGKFRPIQAKHRRQDSLSKLMARYHKRSESLATGELTEIMDNTVNNPNESF</sequence>
<evidence type="ECO:0000313" key="5">
    <source>
        <dbReference type="Proteomes" id="UP000179807"/>
    </source>
</evidence>
<organism evidence="4 5">
    <name type="scientific">Tritrichomonas foetus</name>
    <dbReference type="NCBI Taxonomy" id="1144522"/>
    <lineage>
        <taxon>Eukaryota</taxon>
        <taxon>Metamonada</taxon>
        <taxon>Parabasalia</taxon>
        <taxon>Tritrichomonadida</taxon>
        <taxon>Tritrichomonadidae</taxon>
        <taxon>Tritrichomonas</taxon>
    </lineage>
</organism>
<dbReference type="InterPro" id="IPR000719">
    <property type="entry name" value="Prot_kinase_dom"/>
</dbReference>
<protein>
    <recommendedName>
        <fullName evidence="3">Protein kinase domain-containing protein</fullName>
    </recommendedName>
</protein>
<dbReference type="EMBL" id="MLAK01001038">
    <property type="protein sequence ID" value="OHS98712.1"/>
    <property type="molecule type" value="Genomic_DNA"/>
</dbReference>
<keyword evidence="2" id="KW-0067">ATP-binding</keyword>
<dbReference type="GO" id="GO:0005524">
    <property type="term" value="F:ATP binding"/>
    <property type="evidence" value="ECO:0007669"/>
    <property type="project" value="UniProtKB-KW"/>
</dbReference>